<evidence type="ECO:0000313" key="2">
    <source>
        <dbReference type="Proteomes" id="UP000219522"/>
    </source>
</evidence>
<dbReference type="EMBL" id="OCSU01000001">
    <property type="protein sequence ID" value="SOE59851.1"/>
    <property type="molecule type" value="Genomic_DNA"/>
</dbReference>
<accession>A0A7Z7I4M3</accession>
<name>A0A7Z7I4M3_9BURK</name>
<sequence>MHCAPRIRPSRTRAFGQGSGAMHTLPATCAGRYPGLRPHFVRLPARCLAVAVKRMRGRLSRRSRTVAGTAQIGTWQKLLCSCFPFDYAGLDEPRMSTRRGPKITQEGRCKGRPFLTLVRLQPRLARILVLARVALRARLNGKQEASGPPRIVANLRCPRNGKRKPHVAHRIDASRAAMPASVHVRSPHLHCSTARLSCPLRAGR</sequence>
<organism evidence="1 2">
    <name type="scientific">Caballeronia arationis</name>
    <dbReference type="NCBI Taxonomy" id="1777142"/>
    <lineage>
        <taxon>Bacteria</taxon>
        <taxon>Pseudomonadati</taxon>
        <taxon>Pseudomonadota</taxon>
        <taxon>Betaproteobacteria</taxon>
        <taxon>Burkholderiales</taxon>
        <taxon>Burkholderiaceae</taxon>
        <taxon>Caballeronia</taxon>
    </lineage>
</organism>
<keyword evidence="2" id="KW-1185">Reference proteome</keyword>
<evidence type="ECO:0000313" key="1">
    <source>
        <dbReference type="EMBL" id="SOE59851.1"/>
    </source>
</evidence>
<dbReference type="AlphaFoldDB" id="A0A7Z7I4M3"/>
<proteinExistence type="predicted"/>
<dbReference type="Proteomes" id="UP000219522">
    <property type="component" value="Unassembled WGS sequence"/>
</dbReference>
<protein>
    <submittedName>
        <fullName evidence="1">Uncharacterized protein</fullName>
    </submittedName>
</protein>
<gene>
    <name evidence="1" type="ORF">SAMN05446927_1834</name>
</gene>
<reference evidence="1 2" key="1">
    <citation type="submission" date="2017-09" db="EMBL/GenBank/DDBJ databases">
        <authorList>
            <person name="Varghese N."/>
            <person name="Submissions S."/>
        </authorList>
    </citation>
    <scope>NUCLEOTIDE SEQUENCE [LARGE SCALE GENOMIC DNA]</scope>
    <source>
        <strain evidence="1 2">OK806</strain>
    </source>
</reference>
<comment type="caution">
    <text evidence="1">The sequence shown here is derived from an EMBL/GenBank/DDBJ whole genome shotgun (WGS) entry which is preliminary data.</text>
</comment>